<feature type="compositionally biased region" description="Polar residues" evidence="1">
    <location>
        <begin position="7"/>
        <end position="17"/>
    </location>
</feature>
<dbReference type="EMBL" id="KL142384">
    <property type="protein sequence ID" value="KDR73909.1"/>
    <property type="molecule type" value="Genomic_DNA"/>
</dbReference>
<accession>A0A067T1V2</accession>
<feature type="compositionally biased region" description="Basic and acidic residues" evidence="1">
    <location>
        <begin position="36"/>
        <end position="53"/>
    </location>
</feature>
<reference evidence="3" key="1">
    <citation type="journal article" date="2014" name="Proc. Natl. Acad. Sci. U.S.A.">
        <title>Extensive sampling of basidiomycete genomes demonstrates inadequacy of the white-rot/brown-rot paradigm for wood decay fungi.</title>
        <authorList>
            <person name="Riley R."/>
            <person name="Salamov A.A."/>
            <person name="Brown D.W."/>
            <person name="Nagy L.G."/>
            <person name="Floudas D."/>
            <person name="Held B.W."/>
            <person name="Levasseur A."/>
            <person name="Lombard V."/>
            <person name="Morin E."/>
            <person name="Otillar R."/>
            <person name="Lindquist E.A."/>
            <person name="Sun H."/>
            <person name="LaButti K.M."/>
            <person name="Schmutz J."/>
            <person name="Jabbour D."/>
            <person name="Luo H."/>
            <person name="Baker S.E."/>
            <person name="Pisabarro A.G."/>
            <person name="Walton J.D."/>
            <person name="Blanchette R.A."/>
            <person name="Henrissat B."/>
            <person name="Martin F."/>
            <person name="Cullen D."/>
            <person name="Hibbett D.S."/>
            <person name="Grigoriev I.V."/>
        </authorList>
    </citation>
    <scope>NUCLEOTIDE SEQUENCE [LARGE SCALE GENOMIC DNA]</scope>
    <source>
        <strain evidence="3">CBS 339.88</strain>
    </source>
</reference>
<gene>
    <name evidence="2" type="ORF">GALMADRAFT_593567</name>
</gene>
<evidence type="ECO:0000256" key="1">
    <source>
        <dbReference type="SAM" id="MobiDB-lite"/>
    </source>
</evidence>
<organism evidence="2 3">
    <name type="scientific">Galerina marginata (strain CBS 339.88)</name>
    <dbReference type="NCBI Taxonomy" id="685588"/>
    <lineage>
        <taxon>Eukaryota</taxon>
        <taxon>Fungi</taxon>
        <taxon>Dikarya</taxon>
        <taxon>Basidiomycota</taxon>
        <taxon>Agaricomycotina</taxon>
        <taxon>Agaricomycetes</taxon>
        <taxon>Agaricomycetidae</taxon>
        <taxon>Agaricales</taxon>
        <taxon>Agaricineae</taxon>
        <taxon>Strophariaceae</taxon>
        <taxon>Galerina</taxon>
    </lineage>
</organism>
<dbReference type="Proteomes" id="UP000027222">
    <property type="component" value="Unassembled WGS sequence"/>
</dbReference>
<dbReference type="AlphaFoldDB" id="A0A067T1V2"/>
<proteinExistence type="predicted"/>
<feature type="compositionally biased region" description="Basic and acidic residues" evidence="1">
    <location>
        <begin position="61"/>
        <end position="75"/>
    </location>
</feature>
<evidence type="ECO:0000313" key="2">
    <source>
        <dbReference type="EMBL" id="KDR73909.1"/>
    </source>
</evidence>
<evidence type="ECO:0000313" key="3">
    <source>
        <dbReference type="Proteomes" id="UP000027222"/>
    </source>
</evidence>
<protein>
    <submittedName>
        <fullName evidence="2">Uncharacterized protein</fullName>
    </submittedName>
</protein>
<feature type="region of interest" description="Disordered" evidence="1">
    <location>
        <begin position="1"/>
        <end position="98"/>
    </location>
</feature>
<keyword evidence="3" id="KW-1185">Reference proteome</keyword>
<name>A0A067T1V2_GALM3</name>
<dbReference type="HOGENOM" id="CLU_2004095_0_0_1"/>
<sequence>MKEISNHSHGPPNTTRGEGTEHSHNNNNNQLGQRGHRTEERKVVLRWCYRERNQQNNRGGGQKERERESERDLHQETQGSTQSPKRRHKLKQSAEQVEPLLRLSSRLWRSTRAIRNTAQTSRMS</sequence>